<dbReference type="AlphaFoldDB" id="A0AAW2C7A4"/>
<protein>
    <recommendedName>
        <fullName evidence="1">Aminotransferase-like plant mobile domain-containing protein</fullName>
    </recommendedName>
</protein>
<gene>
    <name evidence="2" type="ORF">SO802_023111</name>
</gene>
<reference evidence="2 3" key="1">
    <citation type="submission" date="2024-01" db="EMBL/GenBank/DDBJ databases">
        <title>A telomere-to-telomere, gap-free genome of sweet tea (Lithocarpus litseifolius).</title>
        <authorList>
            <person name="Zhou J."/>
        </authorList>
    </citation>
    <scope>NUCLEOTIDE SEQUENCE [LARGE SCALE GENOMIC DNA]</scope>
    <source>
        <strain evidence="2">Zhou-2022a</strain>
        <tissue evidence="2">Leaf</tissue>
    </source>
</reference>
<evidence type="ECO:0000313" key="2">
    <source>
        <dbReference type="EMBL" id="KAK9993408.1"/>
    </source>
</evidence>
<proteinExistence type="predicted"/>
<sequence>MGEVSTHMSCDEASTPGTAPRSTFYQEPYRNYFGFLAPYCIAGQHIWRSIVLLIHFWVVEGHHLERVLRQLGMKQGILVDVDTSIELHKITLRGKQDKNWFKEHAMHIAKWATHATIADAPPFHGEMSYNDKYMGGFIPALFAILQNRPRTGTLW</sequence>
<dbReference type="InterPro" id="IPR019557">
    <property type="entry name" value="AminoTfrase-like_pln_mobile"/>
</dbReference>
<comment type="caution">
    <text evidence="2">The sequence shown here is derived from an EMBL/GenBank/DDBJ whole genome shotgun (WGS) entry which is preliminary data.</text>
</comment>
<organism evidence="2 3">
    <name type="scientific">Lithocarpus litseifolius</name>
    <dbReference type="NCBI Taxonomy" id="425828"/>
    <lineage>
        <taxon>Eukaryota</taxon>
        <taxon>Viridiplantae</taxon>
        <taxon>Streptophyta</taxon>
        <taxon>Embryophyta</taxon>
        <taxon>Tracheophyta</taxon>
        <taxon>Spermatophyta</taxon>
        <taxon>Magnoliopsida</taxon>
        <taxon>eudicotyledons</taxon>
        <taxon>Gunneridae</taxon>
        <taxon>Pentapetalae</taxon>
        <taxon>rosids</taxon>
        <taxon>fabids</taxon>
        <taxon>Fagales</taxon>
        <taxon>Fagaceae</taxon>
        <taxon>Lithocarpus</taxon>
    </lineage>
</organism>
<evidence type="ECO:0000259" key="1">
    <source>
        <dbReference type="Pfam" id="PF10536"/>
    </source>
</evidence>
<dbReference type="Proteomes" id="UP001459277">
    <property type="component" value="Unassembled WGS sequence"/>
</dbReference>
<name>A0AAW2C7A4_9ROSI</name>
<keyword evidence="3" id="KW-1185">Reference proteome</keyword>
<dbReference type="EMBL" id="JAZDWU010000008">
    <property type="protein sequence ID" value="KAK9993408.1"/>
    <property type="molecule type" value="Genomic_DNA"/>
</dbReference>
<accession>A0AAW2C7A4</accession>
<feature type="domain" description="Aminotransferase-like plant mobile" evidence="1">
    <location>
        <begin position="23"/>
        <end position="134"/>
    </location>
</feature>
<dbReference type="Pfam" id="PF10536">
    <property type="entry name" value="PMD"/>
    <property type="match status" value="1"/>
</dbReference>
<evidence type="ECO:0000313" key="3">
    <source>
        <dbReference type="Proteomes" id="UP001459277"/>
    </source>
</evidence>